<feature type="domain" description="SAP" evidence="2">
    <location>
        <begin position="3"/>
        <end position="38"/>
    </location>
</feature>
<keyword evidence="4" id="KW-1185">Reference proteome</keyword>
<name>A0A2V5GV78_ASPV1</name>
<dbReference type="SUPFAM" id="SSF68906">
    <property type="entry name" value="SAP domain"/>
    <property type="match status" value="1"/>
</dbReference>
<dbReference type="STRING" id="1450538.A0A2V5GV78"/>
<proteinExistence type="predicted"/>
<evidence type="ECO:0000313" key="3">
    <source>
        <dbReference type="EMBL" id="PYI15275.1"/>
    </source>
</evidence>
<evidence type="ECO:0000259" key="2">
    <source>
        <dbReference type="Pfam" id="PF02037"/>
    </source>
</evidence>
<dbReference type="EMBL" id="KZ825189">
    <property type="protein sequence ID" value="PYI15275.1"/>
    <property type="molecule type" value="Genomic_DNA"/>
</dbReference>
<dbReference type="GO" id="GO:0003676">
    <property type="term" value="F:nucleic acid binding"/>
    <property type="evidence" value="ECO:0007669"/>
    <property type="project" value="InterPro"/>
</dbReference>
<feature type="compositionally biased region" description="Basic and acidic residues" evidence="1">
    <location>
        <begin position="664"/>
        <end position="673"/>
    </location>
</feature>
<dbReference type="Pfam" id="PF02037">
    <property type="entry name" value="SAP"/>
    <property type="match status" value="1"/>
</dbReference>
<dbReference type="Gene3D" id="1.10.720.30">
    <property type="entry name" value="SAP domain"/>
    <property type="match status" value="1"/>
</dbReference>
<dbReference type="Pfam" id="PF16294">
    <property type="entry name" value="RSB_motif"/>
    <property type="match status" value="1"/>
</dbReference>
<dbReference type="InterPro" id="IPR036361">
    <property type="entry name" value="SAP_dom_sf"/>
</dbReference>
<feature type="compositionally biased region" description="Low complexity" evidence="1">
    <location>
        <begin position="526"/>
        <end position="536"/>
    </location>
</feature>
<organism evidence="3 4">
    <name type="scientific">Aspergillus violaceofuscus (strain CBS 115571)</name>
    <dbReference type="NCBI Taxonomy" id="1450538"/>
    <lineage>
        <taxon>Eukaryota</taxon>
        <taxon>Fungi</taxon>
        <taxon>Dikarya</taxon>
        <taxon>Ascomycota</taxon>
        <taxon>Pezizomycotina</taxon>
        <taxon>Eurotiomycetes</taxon>
        <taxon>Eurotiomycetidae</taxon>
        <taxon>Eurotiales</taxon>
        <taxon>Aspergillaceae</taxon>
        <taxon>Aspergillus</taxon>
    </lineage>
</organism>
<sequence>MTDYSKLKVTDLKAELKRRGIAQTGLRVKQQIIDRLEEEDARESGGQDATAEPGSDRENAQPQQQQEEEEEEEVSEPAPEAEEEKEEEEEEVQQEVQPAQPVEPQAESATHAEPVPDETVKQTETADSTQPREQTPEQTEAAVPQLESVVEETTARGDQVAEESSEQPKEKKELGTKAQEPEEKVVATDASAVQETTTEPPAAPVEQAPGNEPAQEPTAIQHQDAELKETAPPTSIPSDLNTAFSTPLPTEELLEDRRKRKRRSQSPVPTPEALAIKKAKAQEEEPRVLLPEDQGSSMMEVDQQGEEGAAHSREPPEARAESETAAPGRETESAPAADDTTLAAKKDAPPKHDVRFKGLFAGPGADQARPPSPPPDVAVDEAEVEPALHAATAALYVGGLMRPMQPAALRSHLVTLASAPDASPNADVILDYYLDPIKTHCFVSFTSVSAASRVRTALHGSVWPNERNRKALFVDFIPEDKLQPWVEREEGTRQRGGHAPRWEVRYDRTDDGVEAVLEEVDSRKPAAQAARAPDLAGFSRPPPTGPRAEGRGPTRRPSSPGVARSDSHPGQGFKPLDELFMSTTTKPKLYYLPVTREVADRRLDRFDDLLRKGAFPRRGGDETRRITFEDGDRFVDKGPEYLGGGRGRRGGRGGRGRGGGMGDSWRDDRRSRW</sequence>
<gene>
    <name evidence="3" type="ORF">BO99DRAFT_405966</name>
</gene>
<dbReference type="InterPro" id="IPR034257">
    <property type="entry name" value="Acinus_RRM"/>
</dbReference>
<feature type="region of interest" description="Disordered" evidence="1">
    <location>
        <begin position="519"/>
        <end position="577"/>
    </location>
</feature>
<dbReference type="InterPro" id="IPR003034">
    <property type="entry name" value="SAP_dom"/>
</dbReference>
<feature type="region of interest" description="Disordered" evidence="1">
    <location>
        <begin position="36"/>
        <end position="378"/>
    </location>
</feature>
<dbReference type="OMA" id="SKCFVAY"/>
<dbReference type="Proteomes" id="UP000249829">
    <property type="component" value="Unassembled WGS sequence"/>
</dbReference>
<dbReference type="SUPFAM" id="SSF54928">
    <property type="entry name" value="RNA-binding domain, RBD"/>
    <property type="match status" value="1"/>
</dbReference>
<feature type="compositionally biased region" description="Polar residues" evidence="1">
    <location>
        <begin position="232"/>
        <end position="248"/>
    </location>
</feature>
<accession>A0A2V5GV78</accession>
<feature type="compositionally biased region" description="Basic and acidic residues" evidence="1">
    <location>
        <begin position="308"/>
        <end position="322"/>
    </location>
</feature>
<feature type="compositionally biased region" description="Polar residues" evidence="1">
    <location>
        <begin position="122"/>
        <end position="138"/>
    </location>
</feature>
<dbReference type="InterPro" id="IPR035979">
    <property type="entry name" value="RBD_domain_sf"/>
</dbReference>
<protein>
    <recommendedName>
        <fullName evidence="2">SAP domain-containing protein</fullName>
    </recommendedName>
</protein>
<feature type="compositionally biased region" description="Low complexity" evidence="1">
    <location>
        <begin position="334"/>
        <end position="343"/>
    </location>
</feature>
<feature type="region of interest" description="Disordered" evidence="1">
    <location>
        <begin position="633"/>
        <end position="673"/>
    </location>
</feature>
<evidence type="ECO:0000256" key="1">
    <source>
        <dbReference type="SAM" id="MobiDB-lite"/>
    </source>
</evidence>
<feature type="compositionally biased region" description="Acidic residues" evidence="1">
    <location>
        <begin position="66"/>
        <end position="93"/>
    </location>
</feature>
<dbReference type="InterPro" id="IPR032552">
    <property type="entry name" value="RSB_motif"/>
</dbReference>
<feature type="compositionally biased region" description="Basic and acidic residues" evidence="1">
    <location>
        <begin position="344"/>
        <end position="356"/>
    </location>
</feature>
<dbReference type="CDD" id="cd12432">
    <property type="entry name" value="RRM_ACINU"/>
    <property type="match status" value="1"/>
</dbReference>
<evidence type="ECO:0000313" key="4">
    <source>
        <dbReference type="Proteomes" id="UP000249829"/>
    </source>
</evidence>
<feature type="compositionally biased region" description="Basic residues" evidence="1">
    <location>
        <begin position="646"/>
        <end position="655"/>
    </location>
</feature>
<dbReference type="PANTHER" id="PTHR47031:SF3">
    <property type="entry name" value="SAP DOMAIN-CONTAINING PROTEIN"/>
    <property type="match status" value="1"/>
</dbReference>
<reference evidence="3 4" key="1">
    <citation type="submission" date="2018-02" db="EMBL/GenBank/DDBJ databases">
        <title>The genomes of Aspergillus section Nigri reveals drivers in fungal speciation.</title>
        <authorList>
            <consortium name="DOE Joint Genome Institute"/>
            <person name="Vesth T.C."/>
            <person name="Nybo J."/>
            <person name="Theobald S."/>
            <person name="Brandl J."/>
            <person name="Frisvad J.C."/>
            <person name="Nielsen K.F."/>
            <person name="Lyhne E.K."/>
            <person name="Kogle M.E."/>
            <person name="Kuo A."/>
            <person name="Riley R."/>
            <person name="Clum A."/>
            <person name="Nolan M."/>
            <person name="Lipzen A."/>
            <person name="Salamov A."/>
            <person name="Henrissat B."/>
            <person name="Wiebenga A."/>
            <person name="De vries R.P."/>
            <person name="Grigoriev I.V."/>
            <person name="Mortensen U.H."/>
            <person name="Andersen M.R."/>
            <person name="Baker S.E."/>
        </authorList>
    </citation>
    <scope>NUCLEOTIDE SEQUENCE [LARGE SCALE GENOMIC DNA]</scope>
    <source>
        <strain evidence="3 4">CBS 115571</strain>
    </source>
</reference>
<dbReference type="AlphaFoldDB" id="A0A2V5GV78"/>
<feature type="compositionally biased region" description="Low complexity" evidence="1">
    <location>
        <begin position="94"/>
        <end position="109"/>
    </location>
</feature>
<feature type="compositionally biased region" description="Basic and acidic residues" evidence="1">
    <location>
        <begin position="166"/>
        <end position="186"/>
    </location>
</feature>
<dbReference type="PANTHER" id="PTHR47031">
    <property type="entry name" value="SAP DNA-BINDING DOMAIN-CONTAINING PROTEIN"/>
    <property type="match status" value="1"/>
</dbReference>